<dbReference type="Proteomes" id="UP000887574">
    <property type="component" value="Unplaced"/>
</dbReference>
<dbReference type="GO" id="GO:0005758">
    <property type="term" value="C:mitochondrial intermembrane space"/>
    <property type="evidence" value="ECO:0007669"/>
    <property type="project" value="TreeGrafter"/>
</dbReference>
<proteinExistence type="predicted"/>
<dbReference type="AlphaFoldDB" id="A0A915CXG3"/>
<evidence type="ECO:0000313" key="2">
    <source>
        <dbReference type="WBParaSite" id="jg13698"/>
    </source>
</evidence>
<reference evidence="2" key="1">
    <citation type="submission" date="2022-11" db="UniProtKB">
        <authorList>
            <consortium name="WormBaseParasite"/>
        </authorList>
    </citation>
    <scope>IDENTIFICATION</scope>
</reference>
<organism evidence="1 2">
    <name type="scientific">Ditylenchus dipsaci</name>
    <dbReference type="NCBI Taxonomy" id="166011"/>
    <lineage>
        <taxon>Eukaryota</taxon>
        <taxon>Metazoa</taxon>
        <taxon>Ecdysozoa</taxon>
        <taxon>Nematoda</taxon>
        <taxon>Chromadorea</taxon>
        <taxon>Rhabditida</taxon>
        <taxon>Tylenchina</taxon>
        <taxon>Tylenchomorpha</taxon>
        <taxon>Sphaerularioidea</taxon>
        <taxon>Anguinidae</taxon>
        <taxon>Anguininae</taxon>
        <taxon>Ditylenchus</taxon>
    </lineage>
</organism>
<sequence>MTGLWISGQPSKKPESCYLLGEYMEDPEQNYNESLKLFKENCEERQDGKTCFKHTSHLRAKRESTPNFENQLFYALNEMSYKKINTEEDLP</sequence>
<protein>
    <submittedName>
        <fullName evidence="2">Uncharacterized protein</fullName>
    </submittedName>
</protein>
<keyword evidence="1" id="KW-1185">Reference proteome</keyword>
<dbReference type="WBParaSite" id="jg13698">
    <property type="protein sequence ID" value="jg13698"/>
    <property type="gene ID" value="jg13698"/>
</dbReference>
<dbReference type="PANTHER" id="PTHR13891:SF1">
    <property type="entry name" value="CYTOCHROME C OXIDASE ASSEMBLY FACTOR 7"/>
    <property type="match status" value="1"/>
</dbReference>
<name>A0A915CXG3_9BILA</name>
<dbReference type="PANTHER" id="PTHR13891">
    <property type="entry name" value="CYTOCHROME C OXIDASE ASSEMBLY FACTOR 7"/>
    <property type="match status" value="1"/>
</dbReference>
<dbReference type="InterPro" id="IPR040239">
    <property type="entry name" value="HcpB-like"/>
</dbReference>
<accession>A0A915CXG3</accession>
<evidence type="ECO:0000313" key="1">
    <source>
        <dbReference type="Proteomes" id="UP000887574"/>
    </source>
</evidence>